<feature type="compositionally biased region" description="Pro residues" evidence="1">
    <location>
        <begin position="281"/>
        <end position="294"/>
    </location>
</feature>
<dbReference type="EMBL" id="MU128999">
    <property type="protein sequence ID" value="KAF9511500.1"/>
    <property type="molecule type" value="Genomic_DNA"/>
</dbReference>
<keyword evidence="4" id="KW-1185">Reference proteome</keyword>
<feature type="compositionally biased region" description="Pro residues" evidence="1">
    <location>
        <begin position="203"/>
        <end position="213"/>
    </location>
</feature>
<feature type="compositionally biased region" description="Pro residues" evidence="1">
    <location>
        <begin position="137"/>
        <end position="148"/>
    </location>
</feature>
<dbReference type="AlphaFoldDB" id="A0A9P6AU65"/>
<feature type="region of interest" description="Disordered" evidence="1">
    <location>
        <begin position="580"/>
        <end position="645"/>
    </location>
</feature>
<reference evidence="3" key="1">
    <citation type="journal article" date="2020" name="Nat. Commun.">
        <title>Large-scale genome sequencing of mycorrhizal fungi provides insights into the early evolution of symbiotic traits.</title>
        <authorList>
            <person name="Miyauchi S."/>
            <person name="Kiss E."/>
            <person name="Kuo A."/>
            <person name="Drula E."/>
            <person name="Kohler A."/>
            <person name="Sanchez-Garcia M."/>
            <person name="Morin E."/>
            <person name="Andreopoulos B."/>
            <person name="Barry K.W."/>
            <person name="Bonito G."/>
            <person name="Buee M."/>
            <person name="Carver A."/>
            <person name="Chen C."/>
            <person name="Cichocki N."/>
            <person name="Clum A."/>
            <person name="Culley D."/>
            <person name="Crous P.W."/>
            <person name="Fauchery L."/>
            <person name="Girlanda M."/>
            <person name="Hayes R.D."/>
            <person name="Keri Z."/>
            <person name="LaButti K."/>
            <person name="Lipzen A."/>
            <person name="Lombard V."/>
            <person name="Magnuson J."/>
            <person name="Maillard F."/>
            <person name="Murat C."/>
            <person name="Nolan M."/>
            <person name="Ohm R.A."/>
            <person name="Pangilinan J."/>
            <person name="Pereira M.F."/>
            <person name="Perotto S."/>
            <person name="Peter M."/>
            <person name="Pfister S."/>
            <person name="Riley R."/>
            <person name="Sitrit Y."/>
            <person name="Stielow J.B."/>
            <person name="Szollosi G."/>
            <person name="Zifcakova L."/>
            <person name="Stursova M."/>
            <person name="Spatafora J.W."/>
            <person name="Tedersoo L."/>
            <person name="Vaario L.M."/>
            <person name="Yamada A."/>
            <person name="Yan M."/>
            <person name="Wang P."/>
            <person name="Xu J."/>
            <person name="Bruns T."/>
            <person name="Baldrian P."/>
            <person name="Vilgalys R."/>
            <person name="Dunand C."/>
            <person name="Henrissat B."/>
            <person name="Grigoriev I.V."/>
            <person name="Hibbett D."/>
            <person name="Nagy L.G."/>
            <person name="Martin F.M."/>
        </authorList>
    </citation>
    <scope>NUCLEOTIDE SEQUENCE</scope>
    <source>
        <strain evidence="3">UP504</strain>
    </source>
</reference>
<feature type="region of interest" description="Disordered" evidence="1">
    <location>
        <begin position="497"/>
        <end position="540"/>
    </location>
</feature>
<gene>
    <name evidence="3" type="ORF">BS47DRAFT_1486796</name>
</gene>
<evidence type="ECO:0000256" key="1">
    <source>
        <dbReference type="SAM" id="MobiDB-lite"/>
    </source>
</evidence>
<proteinExistence type="predicted"/>
<feature type="domain" description="YMC020W-like alpha/beta hydrolase" evidence="2">
    <location>
        <begin position="749"/>
        <end position="1075"/>
    </location>
</feature>
<feature type="compositionally biased region" description="Pro residues" evidence="1">
    <location>
        <begin position="614"/>
        <end position="624"/>
    </location>
</feature>
<feature type="region of interest" description="Disordered" evidence="1">
    <location>
        <begin position="21"/>
        <end position="391"/>
    </location>
</feature>
<comment type="caution">
    <text evidence="3">The sequence shown here is derived from an EMBL/GenBank/DDBJ whole genome shotgun (WGS) entry which is preliminary data.</text>
</comment>
<feature type="region of interest" description="Disordered" evidence="1">
    <location>
        <begin position="1110"/>
        <end position="1149"/>
    </location>
</feature>
<dbReference type="PANTHER" id="PTHR47349">
    <property type="entry name" value="CHROMOSOME 8, WHOLE GENOME SHOTGUN SEQUENCE"/>
    <property type="match status" value="1"/>
</dbReference>
<feature type="region of interest" description="Disordered" evidence="1">
    <location>
        <begin position="411"/>
        <end position="473"/>
    </location>
</feature>
<feature type="compositionally biased region" description="Low complexity" evidence="1">
    <location>
        <begin position="295"/>
        <end position="318"/>
    </location>
</feature>
<feature type="compositionally biased region" description="Low complexity" evidence="1">
    <location>
        <begin position="77"/>
        <end position="87"/>
    </location>
</feature>
<evidence type="ECO:0000259" key="2">
    <source>
        <dbReference type="Pfam" id="PF26147"/>
    </source>
</evidence>
<protein>
    <recommendedName>
        <fullName evidence="2">YMC020W-like alpha/beta hydrolase domain-containing protein</fullName>
    </recommendedName>
</protein>
<feature type="compositionally biased region" description="Polar residues" evidence="1">
    <location>
        <begin position="497"/>
        <end position="514"/>
    </location>
</feature>
<feature type="compositionally biased region" description="Pro residues" evidence="1">
    <location>
        <begin position="586"/>
        <end position="598"/>
    </location>
</feature>
<dbReference type="InterPro" id="IPR058933">
    <property type="entry name" value="YMC020W-like_ab_hydrolase"/>
</dbReference>
<feature type="compositionally biased region" description="Basic and acidic residues" evidence="1">
    <location>
        <begin position="116"/>
        <end position="126"/>
    </location>
</feature>
<feature type="compositionally biased region" description="Basic and acidic residues" evidence="1">
    <location>
        <begin position="634"/>
        <end position="645"/>
    </location>
</feature>
<feature type="compositionally biased region" description="Polar residues" evidence="1">
    <location>
        <begin position="358"/>
        <end position="379"/>
    </location>
</feature>
<feature type="compositionally biased region" description="Polar residues" evidence="1">
    <location>
        <begin position="159"/>
        <end position="171"/>
    </location>
</feature>
<sequence length="1149" mass="122995">MGRLPRCTPAFFYPILMSTSSRPGSIRSHSPASWRSKRASTTISVSNVYGTPVNSSPKGTAISSLPASPLRNEISRKASSSSTSDMSVYVKKRDRDSDANSDSESTLDAPSTHAVTDAHKKARLEPSESIAPAVASLPPPVQPVPGPKSAPSTLPEGSDPSSASPRTSWFGSINKKHNLSAISLPNPPVSEPRPEVDRSAPATPMPVDPPPQPVEIASKMQTEPIDPPIPDTPSTPLAPASSAPARSTIASWFAGVPRGRSLSRDRPERSSQASASVIEIAPPPPPLPSPPHGLDPPNGIASASPASQPSASTNSSTPRYTLMMPLLGGSRTRLVDGVPPETKSVHEKVNTPPPISPPAQTQLPQTSDSLSVAQPSSDLQVLPSPASASTIVPPSTSWWSYLGFASATLPPSPNAIPIAAAPDHEDVPHTVPSEPDPPNHDPPTTVQIDHPPIQESSSPQPNPPPPPSIISADSSVTRASWFASLVGWKTQQAISVEPISSGSESGAPDLTQSQRIKEEALARDTVRSAPSQFPTLEPNPILNSATRASWVSFFSAKSRAAIKPLTNGEGDMEVMDIDDAGAVPAPANPSGPVGPHPPSSSLKPTPLVKQNEGPPAPAALPLPPLTDAKQVKKKASEVRKVSTTSKKDVPRLPNLVLPTWGDTFYTVPRVNPPPPIGALQKTINVVTRLWLVPPVPPEIEEYRKERRLRYGDETARVADQARQAATRSVGRNLSRVWSVLEGTPAGHTLTDVKRVVVIGVHGWFPGAIARTLLGEPTGTSKKFADMMEMAVAQYAQKHGMNLEKVTKIPLEGEGSIETRVSKLFRNWQDNLEWVEDLHSADAVFVATHSQGCIASTQLIDLLIREGHINTGLNPMEVSRLCGVHHGPLHWINNSTVFNPYITYFESPAARELFEFQDAESPASIAYRDALRRVLDHGTKMVYVASLNDQVVPIYSASFTAATHPLILRALYMDGDAYSSSDFLSNLIVLLLRIRNAGLDDGGLLADLSLATAGSLSGVGHSSAYEEPATYALAARFLFETSGPLEESSLVLDSFQARAIRNDYHIPWSLRGLIEDSRIATLFSSELAELRSAFDHWQPKTTNLREIRRKLEPIRQSPRLSTANANPGVVGNGVDDSQPQQRQTAVGSKL</sequence>
<feature type="compositionally biased region" description="Polar residues" evidence="1">
    <location>
        <begin position="1134"/>
        <end position="1149"/>
    </location>
</feature>
<feature type="compositionally biased region" description="Polar residues" evidence="1">
    <location>
        <begin position="21"/>
        <end position="66"/>
    </location>
</feature>
<feature type="compositionally biased region" description="Basic and acidic residues" evidence="1">
    <location>
        <begin position="515"/>
        <end position="526"/>
    </location>
</feature>
<organism evidence="3 4">
    <name type="scientific">Hydnum rufescens UP504</name>
    <dbReference type="NCBI Taxonomy" id="1448309"/>
    <lineage>
        <taxon>Eukaryota</taxon>
        <taxon>Fungi</taxon>
        <taxon>Dikarya</taxon>
        <taxon>Basidiomycota</taxon>
        <taxon>Agaricomycotina</taxon>
        <taxon>Agaricomycetes</taxon>
        <taxon>Cantharellales</taxon>
        <taxon>Hydnaceae</taxon>
        <taxon>Hydnum</taxon>
    </lineage>
</organism>
<accession>A0A9P6AU65</accession>
<dbReference type="Pfam" id="PF26147">
    <property type="entry name" value="AB_HYDROLASE_YMC0-YMC35"/>
    <property type="match status" value="1"/>
</dbReference>
<dbReference type="Proteomes" id="UP000886523">
    <property type="component" value="Unassembled WGS sequence"/>
</dbReference>
<evidence type="ECO:0000313" key="4">
    <source>
        <dbReference type="Proteomes" id="UP000886523"/>
    </source>
</evidence>
<dbReference type="InterPro" id="IPR029058">
    <property type="entry name" value="AB_hydrolase_fold"/>
</dbReference>
<dbReference type="PANTHER" id="PTHR47349:SF1">
    <property type="entry name" value="AER328WP"/>
    <property type="match status" value="1"/>
</dbReference>
<dbReference type="InterPro" id="IPR058934">
    <property type="entry name" value="YMC020W-like"/>
</dbReference>
<evidence type="ECO:0000313" key="3">
    <source>
        <dbReference type="EMBL" id="KAF9511500.1"/>
    </source>
</evidence>
<feature type="compositionally biased region" description="Polar residues" evidence="1">
    <location>
        <begin position="100"/>
        <end position="109"/>
    </location>
</feature>
<dbReference type="OrthoDB" id="5598028at2759"/>
<feature type="compositionally biased region" description="Low complexity" evidence="1">
    <location>
        <begin position="234"/>
        <end position="251"/>
    </location>
</feature>
<name>A0A9P6AU65_9AGAM</name>
<dbReference type="Gene3D" id="3.40.50.1820">
    <property type="entry name" value="alpha/beta hydrolase"/>
    <property type="match status" value="1"/>
</dbReference>